<dbReference type="GO" id="GO:0008973">
    <property type="term" value="F:phosphopentomutase activity"/>
    <property type="evidence" value="ECO:0007669"/>
    <property type="project" value="TreeGrafter"/>
</dbReference>
<dbReference type="Pfam" id="PF02880">
    <property type="entry name" value="PGM_PMM_III"/>
    <property type="match status" value="1"/>
</dbReference>
<dbReference type="InterPro" id="IPR036900">
    <property type="entry name" value="A-D-PHexomutase_C_sf"/>
</dbReference>
<feature type="domain" description="Alpha-D-phosphohexomutase alpha/beta/alpha" evidence="9">
    <location>
        <begin position="57"/>
        <end position="191"/>
    </location>
</feature>
<evidence type="ECO:0000256" key="4">
    <source>
        <dbReference type="ARBA" id="ARBA00022723"/>
    </source>
</evidence>
<dbReference type="SUPFAM" id="SSF55957">
    <property type="entry name" value="Phosphoglucomutase, C-terminal domain"/>
    <property type="match status" value="1"/>
</dbReference>
<dbReference type="RefSeq" id="WP_013139550.1">
    <property type="nucleotide sequence ID" value="NC_014168.1"/>
</dbReference>
<evidence type="ECO:0000259" key="8">
    <source>
        <dbReference type="Pfam" id="PF00408"/>
    </source>
</evidence>
<evidence type="ECO:0000256" key="7">
    <source>
        <dbReference type="RuleBase" id="RU004326"/>
    </source>
</evidence>
<evidence type="ECO:0000259" key="10">
    <source>
        <dbReference type="Pfam" id="PF02879"/>
    </source>
</evidence>
<keyword evidence="5 7" id="KW-0460">Magnesium</keyword>
<dbReference type="Pfam" id="PF00408">
    <property type="entry name" value="PGM_PMM_IV"/>
    <property type="match status" value="1"/>
</dbReference>
<keyword evidence="6" id="KW-0413">Isomerase</keyword>
<dbReference type="KEGG" id="srt:Srot_2667"/>
<dbReference type="InterPro" id="IPR016055">
    <property type="entry name" value="A-D-PHexomutase_a/b/a-I/II/III"/>
</dbReference>
<protein>
    <submittedName>
        <fullName evidence="12">Glucose-1,6-bisphosphate synthase</fullName>
        <ecNumber evidence="12">2.7.1.106</ecNumber>
    </submittedName>
</protein>
<dbReference type="InterPro" id="IPR005845">
    <property type="entry name" value="A-D-PHexomutase_a/b/a-II"/>
</dbReference>
<evidence type="ECO:0000256" key="1">
    <source>
        <dbReference type="ARBA" id="ARBA00001946"/>
    </source>
</evidence>
<gene>
    <name evidence="12" type="ordered locus">Srot_2667</name>
</gene>
<dbReference type="EC" id="2.7.1.106" evidence="12"/>
<evidence type="ECO:0000313" key="12">
    <source>
        <dbReference type="EMBL" id="ADG99101.1"/>
    </source>
</evidence>
<evidence type="ECO:0000259" key="11">
    <source>
        <dbReference type="Pfam" id="PF02880"/>
    </source>
</evidence>
<dbReference type="GO" id="GO:0047933">
    <property type="term" value="F:glucose-1,6-bisphosphate synthase activity"/>
    <property type="evidence" value="ECO:0007669"/>
    <property type="project" value="UniProtKB-EC"/>
</dbReference>
<dbReference type="Gene3D" id="3.40.120.10">
    <property type="entry name" value="Alpha-D-Glucose-1,6-Bisphosphate, subunit A, domain 3"/>
    <property type="match status" value="3"/>
</dbReference>
<dbReference type="InterPro" id="IPR005846">
    <property type="entry name" value="A-D-PHexomutase_a/b/a-III"/>
</dbReference>
<evidence type="ECO:0000256" key="3">
    <source>
        <dbReference type="ARBA" id="ARBA00022553"/>
    </source>
</evidence>
<evidence type="ECO:0000259" key="9">
    <source>
        <dbReference type="Pfam" id="PF02878"/>
    </source>
</evidence>
<organism evidence="12 13">
    <name type="scientific">Segniliparus rotundus (strain ATCC BAA-972 / CDC 1076 / CIP 108378 / DSM 44985 / JCM 13578)</name>
    <dbReference type="NCBI Taxonomy" id="640132"/>
    <lineage>
        <taxon>Bacteria</taxon>
        <taxon>Bacillati</taxon>
        <taxon>Actinomycetota</taxon>
        <taxon>Actinomycetes</taxon>
        <taxon>Mycobacteriales</taxon>
        <taxon>Segniliparaceae</taxon>
        <taxon>Segniliparus</taxon>
    </lineage>
</organism>
<evidence type="ECO:0000256" key="6">
    <source>
        <dbReference type="ARBA" id="ARBA00023235"/>
    </source>
</evidence>
<comment type="similarity">
    <text evidence="2 7">Belongs to the phosphohexose mutase family.</text>
</comment>
<dbReference type="HOGENOM" id="CLU_016950_0_2_11"/>
<dbReference type="Pfam" id="PF02878">
    <property type="entry name" value="PGM_PMM_I"/>
    <property type="match status" value="1"/>
</dbReference>
<evidence type="ECO:0000256" key="5">
    <source>
        <dbReference type="ARBA" id="ARBA00022842"/>
    </source>
</evidence>
<evidence type="ECO:0000313" key="13">
    <source>
        <dbReference type="Proteomes" id="UP000002247"/>
    </source>
</evidence>
<dbReference type="Pfam" id="PF02879">
    <property type="entry name" value="PGM_PMM_II"/>
    <property type="match status" value="1"/>
</dbReference>
<accession>D6ZCD2</accession>
<dbReference type="SUPFAM" id="SSF53738">
    <property type="entry name" value="Phosphoglucomutase, first 3 domains"/>
    <property type="match status" value="3"/>
</dbReference>
<feature type="domain" description="Alpha-D-phosphohexomutase alpha/beta/alpha" evidence="10">
    <location>
        <begin position="226"/>
        <end position="312"/>
    </location>
</feature>
<keyword evidence="13" id="KW-1185">Reference proteome</keyword>
<dbReference type="Proteomes" id="UP000002247">
    <property type="component" value="Chromosome"/>
</dbReference>
<keyword evidence="4 7" id="KW-0479">Metal-binding</keyword>
<dbReference type="InterPro" id="IPR005841">
    <property type="entry name" value="Alpha-D-phosphohexomutase_SF"/>
</dbReference>
<dbReference type="STRING" id="640132.Srot_2667"/>
<dbReference type="InterPro" id="IPR016066">
    <property type="entry name" value="A-D-PHexomutase_CS"/>
</dbReference>
<keyword evidence="3" id="KW-0597">Phosphoprotein</keyword>
<dbReference type="CDD" id="cd05799">
    <property type="entry name" value="PGM2"/>
    <property type="match status" value="1"/>
</dbReference>
<feature type="domain" description="Alpha-D-phosphohexomutase alpha/beta/alpha" evidence="11">
    <location>
        <begin position="325"/>
        <end position="438"/>
    </location>
</feature>
<dbReference type="PANTHER" id="PTHR45745">
    <property type="entry name" value="PHOSPHOMANNOMUTASE 45A"/>
    <property type="match status" value="1"/>
</dbReference>
<evidence type="ECO:0000256" key="2">
    <source>
        <dbReference type="ARBA" id="ARBA00010231"/>
    </source>
</evidence>
<dbReference type="AlphaFoldDB" id="D6ZCD2"/>
<dbReference type="InterPro" id="IPR005844">
    <property type="entry name" value="A-D-PHexomutase_a/b/a-I"/>
</dbReference>
<keyword evidence="12" id="KW-0808">Transferase</keyword>
<sequence length="558" mass="58685">MGEQRGAPLAGAVRELAAQVEAWIEADPDPGDRDELRALLAAQAWDELADRFAAPLAFGTAGLRGQMRAGPNGMNLAVVVRASRGLADWLVEQGLQGETVVVGCDARHRSAQFAQAAAEVFAAAGFDVLALPSSLPTPVTAFIVKWWCAAAGVQITASHNPPQDNGYKVYVSDGAQLLPPLDREIEAALAATAPANQVPRSALVPKPHVDDAVQTYLDRVGAVGHSSARAARIALTPMHGVGGNIAVEALRRAGFEDVHVVAEQFEPDPDFPTAPFPNPEEPGATDLLLALAARVGADLAVALDPDADRLALGVPSDGGWRMLTGDEAGVLLGGWVLDNSPTEDPITASTVVSSRQLQALAEARLTRHVRTLTGFKWLVRAGEGLPGTLVYAYEEAIGHCVDPDAVRDKDGISAAVLAADLVADLKARGRTVQQVLDEYAVELGVYATRQVSLRFPHLGGISAAMAKLRAEPPAELRGEPARFEDLARPARGPSTDAVVMTSDSLRVVVRPSGTEPKLKIYLEATEPVPDAAALPGARAAAERQLDGLADWAHSLLNS</sequence>
<proteinExistence type="inferred from homology"/>
<dbReference type="PANTHER" id="PTHR45745:SF1">
    <property type="entry name" value="PHOSPHOGLUCOMUTASE 2B-RELATED"/>
    <property type="match status" value="1"/>
</dbReference>
<dbReference type="Gene3D" id="3.30.310.50">
    <property type="entry name" value="Alpha-D-phosphohexomutase, C-terminal domain"/>
    <property type="match status" value="1"/>
</dbReference>
<dbReference type="GO" id="GO:0000287">
    <property type="term" value="F:magnesium ion binding"/>
    <property type="evidence" value="ECO:0007669"/>
    <property type="project" value="InterPro"/>
</dbReference>
<dbReference type="EMBL" id="CP001958">
    <property type="protein sequence ID" value="ADG99101.1"/>
    <property type="molecule type" value="Genomic_DNA"/>
</dbReference>
<dbReference type="eggNOG" id="COG1109">
    <property type="taxonomic scope" value="Bacteria"/>
</dbReference>
<comment type="cofactor">
    <cofactor evidence="1">
        <name>Mg(2+)</name>
        <dbReference type="ChEBI" id="CHEBI:18420"/>
    </cofactor>
</comment>
<dbReference type="GO" id="GO:0005975">
    <property type="term" value="P:carbohydrate metabolic process"/>
    <property type="evidence" value="ECO:0007669"/>
    <property type="project" value="InterPro"/>
</dbReference>
<name>D6ZCD2_SEGRD</name>
<dbReference type="PROSITE" id="PS00710">
    <property type="entry name" value="PGM_PMM"/>
    <property type="match status" value="1"/>
</dbReference>
<reference evidence="12 13" key="1">
    <citation type="journal article" date="2010" name="Stand. Genomic Sci.">
        <title>Complete genome sequence of Segniliparus rotundus type strain (CDC 1076).</title>
        <authorList>
            <person name="Sikorski J."/>
            <person name="Lapidus A."/>
            <person name="Copeland A."/>
            <person name="Misra M."/>
            <person name="Glavina Del Rio T."/>
            <person name="Nolan M."/>
            <person name="Lucas S."/>
            <person name="Chen F."/>
            <person name="Tice H."/>
            <person name="Cheng J.F."/>
            <person name="Jando M."/>
            <person name="Schneider S."/>
            <person name="Bruce D."/>
            <person name="Goodwin L."/>
            <person name="Pitluck S."/>
            <person name="Liolios K."/>
            <person name="Mikhailova N."/>
            <person name="Pati A."/>
            <person name="Ivanova N."/>
            <person name="Mavromatis K."/>
            <person name="Chen A."/>
            <person name="Palaniappan K."/>
            <person name="Chertkov O."/>
            <person name="Land M."/>
            <person name="Hauser L."/>
            <person name="Chang Y.J."/>
            <person name="Jeffries C.D."/>
            <person name="Brettin T."/>
            <person name="Detter J.C."/>
            <person name="Han C."/>
            <person name="Rohde M."/>
            <person name="Goker M."/>
            <person name="Bristow J."/>
            <person name="Eisen J.A."/>
            <person name="Markowitz V."/>
            <person name="Hugenholtz P."/>
            <person name="Kyrpides N.C."/>
            <person name="Klenk H.P."/>
        </authorList>
    </citation>
    <scope>NUCLEOTIDE SEQUENCE [LARGE SCALE GENOMIC DNA]</scope>
    <source>
        <strain evidence="13">ATCC BAA-972 / CDC 1076 / CIP 108378 / DSM 44985 / JCM 13578</strain>
    </source>
</reference>
<dbReference type="InterPro" id="IPR005843">
    <property type="entry name" value="A-D-PHexomutase_C"/>
</dbReference>
<dbReference type="OrthoDB" id="9806956at2"/>
<feature type="domain" description="Alpha-D-phosphohexomutase C-terminal" evidence="8">
    <location>
        <begin position="498"/>
        <end position="527"/>
    </location>
</feature>
<dbReference type="PRINTS" id="PR00509">
    <property type="entry name" value="PGMPMM"/>
</dbReference>
<dbReference type="GO" id="GO:0006166">
    <property type="term" value="P:purine ribonucleoside salvage"/>
    <property type="evidence" value="ECO:0007669"/>
    <property type="project" value="TreeGrafter"/>
</dbReference>